<feature type="region of interest" description="Disordered" evidence="1">
    <location>
        <begin position="79"/>
        <end position="131"/>
    </location>
</feature>
<proteinExistence type="predicted"/>
<sequence>MRPRREKGNRHKRKTTKRSKLHSKSHCSRFLYIRNGKNSIEASDIESFNNIIRDHKSHAKYVKRTWKVVPKDSCEVYKDRRKRKVEENSKKKGSRETVGEPDGRDEQKPVKKRAKRRPLKRDSRGCVPTLL</sequence>
<dbReference type="AlphaFoldDB" id="A0AAV1JWZ9"/>
<dbReference type="Proteomes" id="UP001497472">
    <property type="component" value="Unassembled WGS sequence"/>
</dbReference>
<organism evidence="2 3">
    <name type="scientific">Leptosia nina</name>
    <dbReference type="NCBI Taxonomy" id="320188"/>
    <lineage>
        <taxon>Eukaryota</taxon>
        <taxon>Metazoa</taxon>
        <taxon>Ecdysozoa</taxon>
        <taxon>Arthropoda</taxon>
        <taxon>Hexapoda</taxon>
        <taxon>Insecta</taxon>
        <taxon>Pterygota</taxon>
        <taxon>Neoptera</taxon>
        <taxon>Endopterygota</taxon>
        <taxon>Lepidoptera</taxon>
        <taxon>Glossata</taxon>
        <taxon>Ditrysia</taxon>
        <taxon>Papilionoidea</taxon>
        <taxon>Pieridae</taxon>
        <taxon>Pierinae</taxon>
        <taxon>Leptosia</taxon>
    </lineage>
</organism>
<protein>
    <submittedName>
        <fullName evidence="2">Uncharacterized protein</fullName>
    </submittedName>
</protein>
<reference evidence="2 3" key="1">
    <citation type="submission" date="2023-11" db="EMBL/GenBank/DDBJ databases">
        <authorList>
            <person name="Okamura Y."/>
        </authorList>
    </citation>
    <scope>NUCLEOTIDE SEQUENCE [LARGE SCALE GENOMIC DNA]</scope>
</reference>
<gene>
    <name evidence="2" type="ORF">LNINA_LOCUS11642</name>
</gene>
<dbReference type="EMBL" id="CAVLEF010000156">
    <property type="protein sequence ID" value="CAK1552609.1"/>
    <property type="molecule type" value="Genomic_DNA"/>
</dbReference>
<evidence type="ECO:0000313" key="2">
    <source>
        <dbReference type="EMBL" id="CAK1552609.1"/>
    </source>
</evidence>
<comment type="caution">
    <text evidence="2">The sequence shown here is derived from an EMBL/GenBank/DDBJ whole genome shotgun (WGS) entry which is preliminary data.</text>
</comment>
<name>A0AAV1JWZ9_9NEOP</name>
<accession>A0AAV1JWZ9</accession>
<feature type="region of interest" description="Disordered" evidence="1">
    <location>
        <begin position="1"/>
        <end position="27"/>
    </location>
</feature>
<evidence type="ECO:0000313" key="3">
    <source>
        <dbReference type="Proteomes" id="UP001497472"/>
    </source>
</evidence>
<keyword evidence="3" id="KW-1185">Reference proteome</keyword>
<feature type="compositionally biased region" description="Basic residues" evidence="1">
    <location>
        <begin position="110"/>
        <end position="119"/>
    </location>
</feature>
<feature type="compositionally biased region" description="Basic and acidic residues" evidence="1">
    <location>
        <begin position="79"/>
        <end position="109"/>
    </location>
</feature>
<evidence type="ECO:0000256" key="1">
    <source>
        <dbReference type="SAM" id="MobiDB-lite"/>
    </source>
</evidence>